<dbReference type="SUPFAM" id="SSF51182">
    <property type="entry name" value="RmlC-like cupins"/>
    <property type="match status" value="1"/>
</dbReference>
<evidence type="ECO:0000259" key="1">
    <source>
        <dbReference type="Pfam" id="PF07883"/>
    </source>
</evidence>
<name>A0A1I4IR43_9FIRM</name>
<evidence type="ECO:0000313" key="2">
    <source>
        <dbReference type="EMBL" id="SFL56537.1"/>
    </source>
</evidence>
<dbReference type="AlphaFoldDB" id="A0A1I4IR43"/>
<dbReference type="Pfam" id="PF07883">
    <property type="entry name" value="Cupin_2"/>
    <property type="match status" value="1"/>
</dbReference>
<dbReference type="RefSeq" id="WP_090934086.1">
    <property type="nucleotide sequence ID" value="NZ_FOTS01000009.1"/>
</dbReference>
<dbReference type="EMBL" id="FOTS01000009">
    <property type="protein sequence ID" value="SFL56537.1"/>
    <property type="molecule type" value="Genomic_DNA"/>
</dbReference>
<sequence>MKKIEVISGKNIKLALGNSKRQYLVGELALPQELEYLRDPHVEAGITEYTEYTIEKPHYHTTTTEYAYVLAGESKYMNVNTREETFVKEGDFYLIHQGITYAQKSKAGFKLLFFKYPSGNDKVTVEDDGSLDEWYSSF</sequence>
<protein>
    <submittedName>
        <fullName evidence="2">Cupin domain-containing protein</fullName>
    </submittedName>
</protein>
<dbReference type="Proteomes" id="UP000199520">
    <property type="component" value="Unassembled WGS sequence"/>
</dbReference>
<gene>
    <name evidence="2" type="ORF">SAMN04490355_100934</name>
</gene>
<feature type="domain" description="Cupin type-2" evidence="1">
    <location>
        <begin position="55"/>
        <end position="99"/>
    </location>
</feature>
<dbReference type="InterPro" id="IPR011051">
    <property type="entry name" value="RmlC_Cupin_sf"/>
</dbReference>
<dbReference type="InterPro" id="IPR013096">
    <property type="entry name" value="Cupin_2"/>
</dbReference>
<keyword evidence="3" id="KW-1185">Reference proteome</keyword>
<reference evidence="3" key="1">
    <citation type="submission" date="2016-10" db="EMBL/GenBank/DDBJ databases">
        <authorList>
            <person name="Varghese N."/>
            <person name="Submissions S."/>
        </authorList>
    </citation>
    <scope>NUCLEOTIDE SEQUENCE [LARGE SCALE GENOMIC DNA]</scope>
    <source>
        <strain evidence="3">DSM 13327</strain>
    </source>
</reference>
<organism evidence="2 3">
    <name type="scientific">Pelosinus propionicus DSM 13327</name>
    <dbReference type="NCBI Taxonomy" id="1123291"/>
    <lineage>
        <taxon>Bacteria</taxon>
        <taxon>Bacillati</taxon>
        <taxon>Bacillota</taxon>
        <taxon>Negativicutes</taxon>
        <taxon>Selenomonadales</taxon>
        <taxon>Sporomusaceae</taxon>
        <taxon>Pelosinus</taxon>
    </lineage>
</organism>
<dbReference type="InterPro" id="IPR014710">
    <property type="entry name" value="RmlC-like_jellyroll"/>
</dbReference>
<dbReference type="OrthoDB" id="9787476at2"/>
<dbReference type="Gene3D" id="2.60.120.10">
    <property type="entry name" value="Jelly Rolls"/>
    <property type="match status" value="1"/>
</dbReference>
<dbReference type="CDD" id="cd02208">
    <property type="entry name" value="cupin_RmlC-like"/>
    <property type="match status" value="1"/>
</dbReference>
<accession>A0A1I4IR43</accession>
<dbReference type="STRING" id="1123291.SAMN04490355_100934"/>
<proteinExistence type="predicted"/>
<evidence type="ECO:0000313" key="3">
    <source>
        <dbReference type="Proteomes" id="UP000199520"/>
    </source>
</evidence>